<dbReference type="AlphaFoldDB" id="A0AAP0L797"/>
<name>A0AAP0L797_9MAGN</name>
<evidence type="ECO:0000313" key="1">
    <source>
        <dbReference type="EMBL" id="KAK9165868.1"/>
    </source>
</evidence>
<dbReference type="PANTHER" id="PTHR33156:SF26">
    <property type="entry name" value="OS12G0592200 PROTEIN"/>
    <property type="match status" value="1"/>
</dbReference>
<organism evidence="1 2">
    <name type="scientific">Stephania cephalantha</name>
    <dbReference type="NCBI Taxonomy" id="152367"/>
    <lineage>
        <taxon>Eukaryota</taxon>
        <taxon>Viridiplantae</taxon>
        <taxon>Streptophyta</taxon>
        <taxon>Embryophyta</taxon>
        <taxon>Tracheophyta</taxon>
        <taxon>Spermatophyta</taxon>
        <taxon>Magnoliopsida</taxon>
        <taxon>Ranunculales</taxon>
        <taxon>Menispermaceae</taxon>
        <taxon>Menispermoideae</taxon>
        <taxon>Cissampelideae</taxon>
        <taxon>Stephania</taxon>
    </lineage>
</organism>
<dbReference type="Proteomes" id="UP001419268">
    <property type="component" value="Unassembled WGS sequence"/>
</dbReference>
<evidence type="ECO:0000313" key="2">
    <source>
        <dbReference type="Proteomes" id="UP001419268"/>
    </source>
</evidence>
<protein>
    <submittedName>
        <fullName evidence="1">Uncharacterized protein</fullName>
    </submittedName>
</protein>
<proteinExistence type="predicted"/>
<dbReference type="EMBL" id="JBBNAG010000001">
    <property type="protein sequence ID" value="KAK9165868.1"/>
    <property type="molecule type" value="Genomic_DNA"/>
</dbReference>
<dbReference type="InterPro" id="IPR043459">
    <property type="entry name" value="NFD6/NOXY2-like"/>
</dbReference>
<dbReference type="PANTHER" id="PTHR33156">
    <property type="entry name" value="OS02G0230000 PROTEIN"/>
    <property type="match status" value="1"/>
</dbReference>
<reference evidence="1 2" key="1">
    <citation type="submission" date="2024-01" db="EMBL/GenBank/DDBJ databases">
        <title>Genome assemblies of Stephania.</title>
        <authorList>
            <person name="Yang L."/>
        </authorList>
    </citation>
    <scope>NUCLEOTIDE SEQUENCE [LARGE SCALE GENOMIC DNA]</scope>
    <source>
        <strain evidence="1">JXDWG</strain>
        <tissue evidence="1">Leaf</tissue>
    </source>
</reference>
<comment type="caution">
    <text evidence="1">The sequence shown here is derived from an EMBL/GenBank/DDBJ whole genome shotgun (WGS) entry which is preliminary data.</text>
</comment>
<keyword evidence="2" id="KW-1185">Reference proteome</keyword>
<gene>
    <name evidence="1" type="ORF">Scep_001059</name>
</gene>
<accession>A0AAP0L797</accession>
<sequence>MAWRSGSSISRSLLSAARAPSLRSSATAAAPRLRPPPLSAPRLQSSRRYFFANPRTIGELGCAQSLLPLHSVFAAARLTSHLAVDARACCELSQVYRKHSTVLGTNELHDLNQTDRKIKKYAISYTILDT</sequence>